<evidence type="ECO:0000256" key="2">
    <source>
        <dbReference type="ARBA" id="ARBA00005752"/>
    </source>
</evidence>
<dbReference type="Proteomes" id="UP000019141">
    <property type="component" value="Unassembled WGS sequence"/>
</dbReference>
<dbReference type="InterPro" id="IPR001962">
    <property type="entry name" value="Asn_synthase"/>
</dbReference>
<dbReference type="InterPro" id="IPR014729">
    <property type="entry name" value="Rossmann-like_a/b/a_fold"/>
</dbReference>
<name>W4LP17_ENTF1</name>
<evidence type="ECO:0000256" key="1">
    <source>
        <dbReference type="ARBA" id="ARBA00005187"/>
    </source>
</evidence>
<dbReference type="PANTHER" id="PTHR43284">
    <property type="entry name" value="ASPARAGINE SYNTHETASE (GLUTAMINE-HYDROLYZING)"/>
    <property type="match status" value="1"/>
</dbReference>
<feature type="non-terminal residue" evidence="6">
    <location>
        <position position="1"/>
    </location>
</feature>
<dbReference type="HOGENOM" id="CLU_571789_0_0_7"/>
<dbReference type="CDD" id="cd01991">
    <property type="entry name" value="Asn_synthase_B_C"/>
    <property type="match status" value="1"/>
</dbReference>
<accession>W4LP17</accession>
<dbReference type="SUPFAM" id="SSF52402">
    <property type="entry name" value="Adenine nucleotide alpha hydrolases-like"/>
    <property type="match status" value="1"/>
</dbReference>
<keyword evidence="7" id="KW-1185">Reference proteome</keyword>
<organism evidence="6 7">
    <name type="scientific">Entotheonella factor</name>
    <dbReference type="NCBI Taxonomy" id="1429438"/>
    <lineage>
        <taxon>Bacteria</taxon>
        <taxon>Pseudomonadati</taxon>
        <taxon>Nitrospinota/Tectimicrobiota group</taxon>
        <taxon>Candidatus Tectimicrobiota</taxon>
        <taxon>Candidatus Entotheonellia</taxon>
        <taxon>Candidatus Entotheonellales</taxon>
        <taxon>Candidatus Entotheonellaceae</taxon>
        <taxon>Candidatus Entotheonella</taxon>
    </lineage>
</organism>
<dbReference type="InterPro" id="IPR051786">
    <property type="entry name" value="ASN_synthetase/amidase"/>
</dbReference>
<dbReference type="AlphaFoldDB" id="W4LP17"/>
<dbReference type="EMBL" id="AZHW01000403">
    <property type="protein sequence ID" value="ETW99793.1"/>
    <property type="molecule type" value="Genomic_DNA"/>
</dbReference>
<evidence type="ECO:0000259" key="5">
    <source>
        <dbReference type="Pfam" id="PF00733"/>
    </source>
</evidence>
<dbReference type="GO" id="GO:0006529">
    <property type="term" value="P:asparagine biosynthetic process"/>
    <property type="evidence" value="ECO:0007669"/>
    <property type="project" value="InterPro"/>
</dbReference>
<proteinExistence type="inferred from homology"/>
<feature type="domain" description="Asparagine synthetase" evidence="5">
    <location>
        <begin position="73"/>
        <end position="439"/>
    </location>
</feature>
<evidence type="ECO:0000256" key="4">
    <source>
        <dbReference type="ARBA" id="ARBA00048741"/>
    </source>
</evidence>
<dbReference type="InterPro" id="IPR006426">
    <property type="entry name" value="Asn_synth_AEB"/>
</dbReference>
<dbReference type="EC" id="6.3.5.4" evidence="3"/>
<dbReference type="Gene3D" id="3.40.50.620">
    <property type="entry name" value="HUPs"/>
    <property type="match status" value="2"/>
</dbReference>
<evidence type="ECO:0000313" key="7">
    <source>
        <dbReference type="Proteomes" id="UP000019141"/>
    </source>
</evidence>
<dbReference type="Pfam" id="PF00733">
    <property type="entry name" value="Asn_synthase"/>
    <property type="match status" value="1"/>
</dbReference>
<reference evidence="6 7" key="1">
    <citation type="journal article" date="2014" name="Nature">
        <title>An environmental bacterial taxon with a large and distinct metabolic repertoire.</title>
        <authorList>
            <person name="Wilson M.C."/>
            <person name="Mori T."/>
            <person name="Ruckert C."/>
            <person name="Uria A.R."/>
            <person name="Helf M.J."/>
            <person name="Takada K."/>
            <person name="Gernert C."/>
            <person name="Steffens U.A."/>
            <person name="Heycke N."/>
            <person name="Schmitt S."/>
            <person name="Rinke C."/>
            <person name="Helfrich E.J."/>
            <person name="Brachmann A.O."/>
            <person name="Gurgui C."/>
            <person name="Wakimoto T."/>
            <person name="Kracht M."/>
            <person name="Crusemann M."/>
            <person name="Hentschel U."/>
            <person name="Abe I."/>
            <person name="Matsunaga S."/>
            <person name="Kalinowski J."/>
            <person name="Takeyama H."/>
            <person name="Piel J."/>
        </authorList>
    </citation>
    <scope>NUCLEOTIDE SEQUENCE [LARGE SCALE GENOMIC DNA]</scope>
    <source>
        <strain evidence="7">TSY1</strain>
    </source>
</reference>
<dbReference type="PIRSF" id="PIRSF001589">
    <property type="entry name" value="Asn_synthetase_glu-h"/>
    <property type="match status" value="1"/>
</dbReference>
<evidence type="ECO:0000256" key="3">
    <source>
        <dbReference type="ARBA" id="ARBA00012737"/>
    </source>
</evidence>
<protein>
    <recommendedName>
        <fullName evidence="3">asparagine synthase (glutamine-hydrolyzing)</fullName>
        <ecNumber evidence="3">6.3.5.4</ecNumber>
    </recommendedName>
</protein>
<comment type="catalytic activity">
    <reaction evidence="4">
        <text>L-aspartate + L-glutamine + ATP + H2O = L-asparagine + L-glutamate + AMP + diphosphate + H(+)</text>
        <dbReference type="Rhea" id="RHEA:12228"/>
        <dbReference type="ChEBI" id="CHEBI:15377"/>
        <dbReference type="ChEBI" id="CHEBI:15378"/>
        <dbReference type="ChEBI" id="CHEBI:29985"/>
        <dbReference type="ChEBI" id="CHEBI:29991"/>
        <dbReference type="ChEBI" id="CHEBI:30616"/>
        <dbReference type="ChEBI" id="CHEBI:33019"/>
        <dbReference type="ChEBI" id="CHEBI:58048"/>
        <dbReference type="ChEBI" id="CHEBI:58359"/>
        <dbReference type="ChEBI" id="CHEBI:456215"/>
        <dbReference type="EC" id="6.3.5.4"/>
    </reaction>
</comment>
<comment type="similarity">
    <text evidence="2">Belongs to the asparagine synthetase family.</text>
</comment>
<gene>
    <name evidence="6" type="ORF">ETSY1_13755</name>
</gene>
<dbReference type="PANTHER" id="PTHR43284:SF1">
    <property type="entry name" value="ASPARAGINE SYNTHETASE"/>
    <property type="match status" value="1"/>
</dbReference>
<comment type="pathway">
    <text evidence="1">Amino-acid biosynthesis; L-asparagine biosynthesis; L-asparagine from L-aspartate (L-Gln route): step 1/1.</text>
</comment>
<evidence type="ECO:0000313" key="6">
    <source>
        <dbReference type="EMBL" id="ETW99793.1"/>
    </source>
</evidence>
<comment type="caution">
    <text evidence="6">The sequence shown here is derived from an EMBL/GenBank/DDBJ whole genome shotgun (WGS) entry which is preliminary data.</text>
</comment>
<sequence length="477" mass="54395">YAHDINYGYIAAYFRDAGNTPYTEHTWYTGVHRLLPAHAMTVSAAGVRTWPYWQAQNVPALPPASEAAYIEQLADLLHRAVVCRTRAAYPVGVHLSGGLDSSGVTALAARQTRQHSMACTAFSWSSPPEGQPEDDGRALVESVRQAEGLCCHYAPGTIADVAATRLRPLHLPARRFYPESQVRRLAQAQGIRVILSGWGGDELAAFNGRGYLADLWRQGHWRTLWRESAAYARMRGSRLDAILRSKGLYPHLPDRLFQWVTRSEPPSSLTQQFSRSEPVLWHPDFIAQLVEADPGPLERMRRERPGVRRNQRDLLAHGHLTTRTEWWATEAPECGIVYRYPMLDRRLAEFGLGLPPQLFFRDGWSRYILRQALEGIVPPQVQWNWNKMAAAHSAYFQTLEWEWRQQVLKPLVTDVLSSHEHFHCLNPAHVPVMVQRMRSNPQDGLPIVLPPALQAELMMNRPLAMDIQAWLYEWRES</sequence>
<dbReference type="GO" id="GO:0004066">
    <property type="term" value="F:asparagine synthase (glutamine-hydrolyzing) activity"/>
    <property type="evidence" value="ECO:0007669"/>
    <property type="project" value="UniProtKB-EC"/>
</dbReference>